<dbReference type="InterPro" id="IPR000089">
    <property type="entry name" value="Biotin_lipoyl"/>
</dbReference>
<keyword evidence="5 6" id="KW-0012">Acyltransferase</keyword>
<keyword evidence="11" id="KW-1185">Reference proteome</keyword>
<dbReference type="Gene3D" id="2.40.50.100">
    <property type="match status" value="1"/>
</dbReference>
<feature type="region of interest" description="Disordered" evidence="7">
    <location>
        <begin position="86"/>
        <end position="166"/>
    </location>
</feature>
<gene>
    <name evidence="10" type="ORF">QUG98_07245</name>
</gene>
<organism evidence="10 11">
    <name type="scientific">Curtobacterium subtropicum</name>
    <dbReference type="NCBI Taxonomy" id="3055138"/>
    <lineage>
        <taxon>Bacteria</taxon>
        <taxon>Bacillati</taxon>
        <taxon>Actinomycetota</taxon>
        <taxon>Actinomycetes</taxon>
        <taxon>Micrococcales</taxon>
        <taxon>Microbacteriaceae</taxon>
        <taxon>Curtobacterium</taxon>
    </lineage>
</organism>
<evidence type="ECO:0000313" key="10">
    <source>
        <dbReference type="EMBL" id="MDM7888246.1"/>
    </source>
</evidence>
<dbReference type="Gene3D" id="3.30.559.10">
    <property type="entry name" value="Chloramphenicol acetyltransferase-like domain"/>
    <property type="match status" value="1"/>
</dbReference>
<comment type="cofactor">
    <cofactor evidence="1 6">
        <name>(R)-lipoate</name>
        <dbReference type="ChEBI" id="CHEBI:83088"/>
    </cofactor>
</comment>
<proteinExistence type="inferred from homology"/>
<feature type="compositionally biased region" description="Low complexity" evidence="7">
    <location>
        <begin position="141"/>
        <end position="164"/>
    </location>
</feature>
<dbReference type="InterPro" id="IPR011053">
    <property type="entry name" value="Single_hybrid_motif"/>
</dbReference>
<evidence type="ECO:0000256" key="4">
    <source>
        <dbReference type="ARBA" id="ARBA00022823"/>
    </source>
</evidence>
<dbReference type="PROSITE" id="PS50968">
    <property type="entry name" value="BIOTINYL_LIPOYL"/>
    <property type="match status" value="1"/>
</dbReference>
<feature type="domain" description="Peripheral subunit-binding (PSBD)" evidence="9">
    <location>
        <begin position="251"/>
        <end position="288"/>
    </location>
</feature>
<evidence type="ECO:0000256" key="5">
    <source>
        <dbReference type="ARBA" id="ARBA00023315"/>
    </source>
</evidence>
<dbReference type="PANTHER" id="PTHR43178">
    <property type="entry name" value="DIHYDROLIPOAMIDE ACETYLTRANSFERASE COMPONENT OF PYRUVATE DEHYDROGENASE COMPLEX"/>
    <property type="match status" value="1"/>
</dbReference>
<dbReference type="InterPro" id="IPR023213">
    <property type="entry name" value="CAT-like_dom_sf"/>
</dbReference>
<dbReference type="InterPro" id="IPR036625">
    <property type="entry name" value="E3-bd_dom_sf"/>
</dbReference>
<dbReference type="Pfam" id="PF00198">
    <property type="entry name" value="2-oxoacid_dh"/>
    <property type="match status" value="1"/>
</dbReference>
<dbReference type="Pfam" id="PF02817">
    <property type="entry name" value="E3_binding"/>
    <property type="match status" value="1"/>
</dbReference>
<dbReference type="Gene3D" id="4.10.320.10">
    <property type="entry name" value="E3-binding domain"/>
    <property type="match status" value="1"/>
</dbReference>
<dbReference type="EMBL" id="JAUCMM010000003">
    <property type="protein sequence ID" value="MDM7888246.1"/>
    <property type="molecule type" value="Genomic_DNA"/>
</dbReference>
<sequence>MPAAEFPLPDVGEGLTEAEIVQWRVAIGDEIAVDQVLVEIETAKSLVELPSPFAGTVTGLLVSEGDTVEVGKPIIRVDSDVQVAASTTQPGGSAPVADSVPVSPDLTATPPAAAAAPAPVAQAPVAQTPPAPAQQTPPAPAAATVPAPTAPARPAAGAPAQPVADHATVVGSDESSGAVLVGYGSATTSPSRRKPGARRAAALAAEASRASSADAVAAAEAAADPAEDSISEAVAAQGTRPRKVVSTGTVLAKPPIRKLAKDLDVDLTEVVPTGLAGEVTRDDVIRHAKQASVFRNIETPEWGDVRRETIPVKGVRKAIAKAMTTSKFTAPHVSLFVDVDATRTMEFVKRLKSSPTFAGVKVSPLLVFAKAVIWAVRRNRSVNSTWTDQEIIVHHFVNLGIAAATPRGLIVPNIKDAQDMSLFELAKALEDLTLTARDGKTTPQQMADGTVTITNIGVFGMDTGTPILNPGEVAIIAMGTIKPKPWVVDGEVRSRMVTTIGASFDHRVVDGDVASRFVHDIASVLEEPALLLD</sequence>
<dbReference type="PROSITE" id="PS51826">
    <property type="entry name" value="PSBD"/>
    <property type="match status" value="1"/>
</dbReference>
<dbReference type="GO" id="GO:0016746">
    <property type="term" value="F:acyltransferase activity"/>
    <property type="evidence" value="ECO:0007669"/>
    <property type="project" value="UniProtKB-KW"/>
</dbReference>
<dbReference type="InterPro" id="IPR001078">
    <property type="entry name" value="2-oxoacid_DH_actylTfrase"/>
</dbReference>
<dbReference type="EC" id="2.3.1.-" evidence="6"/>
<dbReference type="Proteomes" id="UP001235720">
    <property type="component" value="Unassembled WGS sequence"/>
</dbReference>
<evidence type="ECO:0000259" key="9">
    <source>
        <dbReference type="PROSITE" id="PS51826"/>
    </source>
</evidence>
<dbReference type="PANTHER" id="PTHR43178:SF5">
    <property type="entry name" value="LIPOAMIDE ACYLTRANSFERASE COMPONENT OF BRANCHED-CHAIN ALPHA-KETO ACID DEHYDROGENASE COMPLEX, MITOCHONDRIAL"/>
    <property type="match status" value="1"/>
</dbReference>
<reference evidence="10 11" key="1">
    <citation type="submission" date="2023-06" db="EMBL/GenBank/DDBJ databases">
        <authorList>
            <person name="Feng G."/>
            <person name="Li J."/>
            <person name="Zhu H."/>
        </authorList>
    </citation>
    <scope>NUCLEOTIDE SEQUENCE [LARGE SCALE GENOMIC DNA]</scope>
    <source>
        <strain evidence="10 11">RHCJP20</strain>
    </source>
</reference>
<evidence type="ECO:0000313" key="11">
    <source>
        <dbReference type="Proteomes" id="UP001235720"/>
    </source>
</evidence>
<keyword evidence="3 6" id="KW-0808">Transferase</keyword>
<evidence type="ECO:0000256" key="6">
    <source>
        <dbReference type="RuleBase" id="RU003423"/>
    </source>
</evidence>
<keyword evidence="4 6" id="KW-0450">Lipoyl</keyword>
<comment type="similarity">
    <text evidence="2 6">Belongs to the 2-oxoacid dehydrogenase family.</text>
</comment>
<evidence type="ECO:0000256" key="7">
    <source>
        <dbReference type="SAM" id="MobiDB-lite"/>
    </source>
</evidence>
<dbReference type="Pfam" id="PF00364">
    <property type="entry name" value="Biotin_lipoyl"/>
    <property type="match status" value="1"/>
</dbReference>
<feature type="region of interest" description="Disordered" evidence="7">
    <location>
        <begin position="181"/>
        <end position="200"/>
    </location>
</feature>
<dbReference type="SUPFAM" id="SSF51230">
    <property type="entry name" value="Single hybrid motif"/>
    <property type="match status" value="1"/>
</dbReference>
<accession>A0ABT7TF80</accession>
<feature type="domain" description="Lipoyl-binding" evidence="8">
    <location>
        <begin position="3"/>
        <end position="78"/>
    </location>
</feature>
<evidence type="ECO:0000256" key="1">
    <source>
        <dbReference type="ARBA" id="ARBA00001938"/>
    </source>
</evidence>
<feature type="compositionally biased region" description="Low complexity" evidence="7">
    <location>
        <begin position="107"/>
        <end position="126"/>
    </location>
</feature>
<evidence type="ECO:0000259" key="8">
    <source>
        <dbReference type="PROSITE" id="PS50968"/>
    </source>
</evidence>
<dbReference type="RefSeq" id="WP_289469921.1">
    <property type="nucleotide sequence ID" value="NZ_JAUCMM010000003.1"/>
</dbReference>
<dbReference type="InterPro" id="IPR004167">
    <property type="entry name" value="PSBD"/>
</dbReference>
<feature type="compositionally biased region" description="Pro residues" evidence="7">
    <location>
        <begin position="127"/>
        <end position="140"/>
    </location>
</feature>
<comment type="caution">
    <text evidence="10">The sequence shown here is derived from an EMBL/GenBank/DDBJ whole genome shotgun (WGS) entry which is preliminary data.</text>
</comment>
<dbReference type="InterPro" id="IPR050743">
    <property type="entry name" value="2-oxoacid_DH_E2_comp"/>
</dbReference>
<dbReference type="SUPFAM" id="SSF47005">
    <property type="entry name" value="Peripheral subunit-binding domain of 2-oxo acid dehydrogenase complex"/>
    <property type="match status" value="1"/>
</dbReference>
<dbReference type="CDD" id="cd06849">
    <property type="entry name" value="lipoyl_domain"/>
    <property type="match status" value="1"/>
</dbReference>
<name>A0ABT7TF80_9MICO</name>
<evidence type="ECO:0000256" key="3">
    <source>
        <dbReference type="ARBA" id="ARBA00022679"/>
    </source>
</evidence>
<protein>
    <recommendedName>
        <fullName evidence="6">Dihydrolipoamide acetyltransferase component of pyruvate dehydrogenase complex</fullName>
        <ecNumber evidence="6">2.3.1.-</ecNumber>
    </recommendedName>
</protein>
<evidence type="ECO:0000256" key="2">
    <source>
        <dbReference type="ARBA" id="ARBA00007317"/>
    </source>
</evidence>
<dbReference type="SUPFAM" id="SSF52777">
    <property type="entry name" value="CoA-dependent acyltransferases"/>
    <property type="match status" value="1"/>
</dbReference>